<dbReference type="OrthoDB" id="9808591at2"/>
<dbReference type="InterPro" id="IPR023867">
    <property type="entry name" value="Sulphatase_maturase_rSAM"/>
</dbReference>
<dbReference type="PANTHER" id="PTHR43787:SF3">
    <property type="entry name" value="ARYLSULFATASE REGULATORY PROTEIN"/>
    <property type="match status" value="1"/>
</dbReference>
<keyword evidence="9" id="KW-1185">Reference proteome</keyword>
<dbReference type="SFLD" id="SFLDG01386">
    <property type="entry name" value="main_SPASM_domain-containing"/>
    <property type="match status" value="1"/>
</dbReference>
<dbReference type="GO" id="GO:0016491">
    <property type="term" value="F:oxidoreductase activity"/>
    <property type="evidence" value="ECO:0007669"/>
    <property type="project" value="InterPro"/>
</dbReference>
<comment type="caution">
    <text evidence="8">The sequence shown here is derived from an EMBL/GenBank/DDBJ whole genome shotgun (WGS) entry which is preliminary data.</text>
</comment>
<dbReference type="SUPFAM" id="SSF102114">
    <property type="entry name" value="Radical SAM enzymes"/>
    <property type="match status" value="1"/>
</dbReference>
<dbReference type="GO" id="GO:0046872">
    <property type="term" value="F:metal ion binding"/>
    <property type="evidence" value="ECO:0007669"/>
    <property type="project" value="UniProtKB-KW"/>
</dbReference>
<name>A0A845L5W3_9FIRM</name>
<evidence type="ECO:0000313" key="9">
    <source>
        <dbReference type="Proteomes" id="UP000463470"/>
    </source>
</evidence>
<dbReference type="SFLD" id="SFLDG01384">
    <property type="entry name" value="thioether_bond_formation_requi"/>
    <property type="match status" value="1"/>
</dbReference>
<dbReference type="NCBIfam" id="TIGR04085">
    <property type="entry name" value="rSAM_more_4Fe4S"/>
    <property type="match status" value="1"/>
</dbReference>
<dbReference type="Gene3D" id="3.20.20.70">
    <property type="entry name" value="Aldolase class I"/>
    <property type="match status" value="1"/>
</dbReference>
<accession>A0A845L5W3</accession>
<dbReference type="PANTHER" id="PTHR43787">
    <property type="entry name" value="FEMO COFACTOR BIOSYNTHESIS PROTEIN NIFB-RELATED"/>
    <property type="match status" value="1"/>
</dbReference>
<protein>
    <submittedName>
        <fullName evidence="8">SPASM domain-containing protein</fullName>
    </submittedName>
</protein>
<dbReference type="InterPro" id="IPR058240">
    <property type="entry name" value="rSAM_sf"/>
</dbReference>
<feature type="domain" description="Radical SAM core" evidence="7">
    <location>
        <begin position="91"/>
        <end position="326"/>
    </location>
</feature>
<keyword evidence="4" id="KW-0479">Metal-binding</keyword>
<dbReference type="InterPro" id="IPR007197">
    <property type="entry name" value="rSAM"/>
</dbReference>
<evidence type="ECO:0000256" key="5">
    <source>
        <dbReference type="ARBA" id="ARBA00023004"/>
    </source>
</evidence>
<dbReference type="RefSeq" id="WP_161253540.1">
    <property type="nucleotide sequence ID" value="NZ_WXEY01000001.1"/>
</dbReference>
<dbReference type="InterPro" id="IPR023885">
    <property type="entry name" value="4Fe4S-binding_SPASM_dom"/>
</dbReference>
<evidence type="ECO:0000256" key="4">
    <source>
        <dbReference type="ARBA" id="ARBA00022723"/>
    </source>
</evidence>
<keyword evidence="5" id="KW-0408">Iron</keyword>
<evidence type="ECO:0000256" key="6">
    <source>
        <dbReference type="ARBA" id="ARBA00023014"/>
    </source>
</evidence>
<dbReference type="Pfam" id="PF04055">
    <property type="entry name" value="Radical_SAM"/>
    <property type="match status" value="1"/>
</dbReference>
<dbReference type="AlphaFoldDB" id="A0A845L5W3"/>
<dbReference type="PROSITE" id="PS51918">
    <property type="entry name" value="RADICAL_SAM"/>
    <property type="match status" value="1"/>
</dbReference>
<organism evidence="8 9">
    <name type="scientific">Heliomicrobium undosum</name>
    <dbReference type="NCBI Taxonomy" id="121734"/>
    <lineage>
        <taxon>Bacteria</taxon>
        <taxon>Bacillati</taxon>
        <taxon>Bacillota</taxon>
        <taxon>Clostridia</taxon>
        <taxon>Eubacteriales</taxon>
        <taxon>Heliobacteriaceae</taxon>
        <taxon>Heliomicrobium</taxon>
    </lineage>
</organism>
<dbReference type="GO" id="GO:0051539">
    <property type="term" value="F:4 iron, 4 sulfur cluster binding"/>
    <property type="evidence" value="ECO:0007669"/>
    <property type="project" value="UniProtKB-KW"/>
</dbReference>
<dbReference type="UniPathway" id="UPA00782"/>
<dbReference type="InterPro" id="IPR013785">
    <property type="entry name" value="Aldolase_TIM"/>
</dbReference>
<dbReference type="Proteomes" id="UP000463470">
    <property type="component" value="Unassembled WGS sequence"/>
</dbReference>
<proteinExistence type="predicted"/>
<dbReference type="SFLD" id="SFLDS00029">
    <property type="entry name" value="Radical_SAM"/>
    <property type="match status" value="1"/>
</dbReference>
<evidence type="ECO:0000256" key="1">
    <source>
        <dbReference type="ARBA" id="ARBA00001966"/>
    </source>
</evidence>
<gene>
    <name evidence="8" type="ORF">GTO91_01105</name>
</gene>
<reference evidence="8 9" key="1">
    <citation type="submission" date="2020-01" db="EMBL/GenBank/DDBJ databases">
        <title>Whole-genome sequence of Heliobacterium undosum DSM 13378.</title>
        <authorList>
            <person name="Kyndt J.A."/>
            <person name="Meyer T.E."/>
        </authorList>
    </citation>
    <scope>NUCLEOTIDE SEQUENCE [LARGE SCALE GENOMIC DNA]</scope>
    <source>
        <strain evidence="8 9">DSM 13378</strain>
    </source>
</reference>
<evidence type="ECO:0000313" key="8">
    <source>
        <dbReference type="EMBL" id="MZP28321.1"/>
    </source>
</evidence>
<evidence type="ECO:0000256" key="2">
    <source>
        <dbReference type="ARBA" id="ARBA00022485"/>
    </source>
</evidence>
<sequence length="465" mass="52666">MYEHYKASRFNTVVNIDDDNRLIYNSLSQGFSLLNGDETDVYERVRNAATGPIPKEDRNTIDHLLVNNFLVPSDIDELEVFKKQYLKERQRTDNMGLTILPTLNCNFGCAYCFEGDEKSTVLMPENIQHSIFRLLEKKAETIKSLNITWFGGEPLIGLNIIKKLSNRIIPYCDTRGIAYFASMITNGYLLTDEVVAELYLRKVRTIQITLDGAEPLHDRSRFLKTTGTGTYRKIIDNIKGYIHKYPLKTIIRINMDRKNLDSIYGLLDDLAEQGLGHTGRLSVYFSPIEASTRACGKIVDDVIQMRVFAAHEFDLYKYAVAKGLCDIGLPYRNVGICTATRPNGLVILPNGDLHRCWETVSDGTKQIGLLGNGDDLTKNPLEAKWSSWSPFEQEECRNCAILPNCAGYCAYRFIYNTEFHGEFSTPCPALKYNIKDKLLYYVASKDAAIAKLLLMNEMKGGEQAS</sequence>
<dbReference type="SFLD" id="SFLDG01067">
    <property type="entry name" value="SPASM/twitch_domain_containing"/>
    <property type="match status" value="1"/>
</dbReference>
<dbReference type="CDD" id="cd01335">
    <property type="entry name" value="Radical_SAM"/>
    <property type="match status" value="1"/>
</dbReference>
<comment type="cofactor">
    <cofactor evidence="1">
        <name>[4Fe-4S] cluster</name>
        <dbReference type="ChEBI" id="CHEBI:49883"/>
    </cofactor>
</comment>
<evidence type="ECO:0000256" key="3">
    <source>
        <dbReference type="ARBA" id="ARBA00022691"/>
    </source>
</evidence>
<keyword evidence="3" id="KW-0949">S-adenosyl-L-methionine</keyword>
<keyword evidence="6" id="KW-0411">Iron-sulfur</keyword>
<dbReference type="EMBL" id="WXEY01000001">
    <property type="protein sequence ID" value="MZP28321.1"/>
    <property type="molecule type" value="Genomic_DNA"/>
</dbReference>
<evidence type="ECO:0000259" key="7">
    <source>
        <dbReference type="PROSITE" id="PS51918"/>
    </source>
</evidence>
<keyword evidence="2" id="KW-0004">4Fe-4S</keyword>